<reference evidence="1" key="2">
    <citation type="submission" date="2020-09" db="EMBL/GenBank/DDBJ databases">
        <authorList>
            <person name="Sun Q."/>
            <person name="Kim S."/>
        </authorList>
    </citation>
    <scope>NUCLEOTIDE SEQUENCE</scope>
    <source>
        <strain evidence="1">KCTC 23077</strain>
    </source>
</reference>
<comment type="caution">
    <text evidence="1">The sequence shown here is derived from an EMBL/GenBank/DDBJ whole genome shotgun (WGS) entry which is preliminary data.</text>
</comment>
<dbReference type="RefSeq" id="WP_189457473.1">
    <property type="nucleotide sequence ID" value="NZ_BMYD01000005.1"/>
</dbReference>
<sequence length="181" mass="20523">MTIRFDIDWPGWSDEQTLVLPIPVDAWAPPHAPIALDGIEFEPRDELHVTLAGRALGRQLHASLGERFRNCAVRAAFEAQDWRLERTHELLRLRKVVRYKSGEERISHALIEQVRMPAMARFHQALGDLLGRKLPVPPPHVTLYTHGRIRGIGVPSPAKLRAWTVRAVDSRELEAAVPMMS</sequence>
<dbReference type="EMBL" id="BMYD01000005">
    <property type="protein sequence ID" value="GHA87405.1"/>
    <property type="molecule type" value="Genomic_DNA"/>
</dbReference>
<reference evidence="1" key="1">
    <citation type="journal article" date="2014" name="Int. J. Syst. Evol. Microbiol.">
        <title>Complete genome sequence of Corynebacterium casei LMG S-19264T (=DSM 44701T), isolated from a smear-ripened cheese.</title>
        <authorList>
            <consortium name="US DOE Joint Genome Institute (JGI-PGF)"/>
            <person name="Walter F."/>
            <person name="Albersmeier A."/>
            <person name="Kalinowski J."/>
            <person name="Ruckert C."/>
        </authorList>
    </citation>
    <scope>NUCLEOTIDE SEQUENCE</scope>
    <source>
        <strain evidence="1">KCTC 23077</strain>
    </source>
</reference>
<protein>
    <submittedName>
        <fullName evidence="1">Uncharacterized protein</fullName>
    </submittedName>
</protein>
<organism evidence="1 2">
    <name type="scientific">Cognatilysobacter bugurensis</name>
    <dbReference type="NCBI Taxonomy" id="543356"/>
    <lineage>
        <taxon>Bacteria</taxon>
        <taxon>Pseudomonadati</taxon>
        <taxon>Pseudomonadota</taxon>
        <taxon>Gammaproteobacteria</taxon>
        <taxon>Lysobacterales</taxon>
        <taxon>Lysobacteraceae</taxon>
        <taxon>Cognatilysobacter</taxon>
    </lineage>
</organism>
<dbReference type="Proteomes" id="UP000646426">
    <property type="component" value="Unassembled WGS sequence"/>
</dbReference>
<evidence type="ECO:0000313" key="2">
    <source>
        <dbReference type="Proteomes" id="UP000646426"/>
    </source>
</evidence>
<dbReference type="AlphaFoldDB" id="A0A918WA30"/>
<keyword evidence="2" id="KW-1185">Reference proteome</keyword>
<evidence type="ECO:0000313" key="1">
    <source>
        <dbReference type="EMBL" id="GHA87405.1"/>
    </source>
</evidence>
<proteinExistence type="predicted"/>
<name>A0A918WA30_9GAMM</name>
<accession>A0A918WA30</accession>
<gene>
    <name evidence="1" type="ORF">GCM10007067_26670</name>
</gene>